<evidence type="ECO:0000256" key="3">
    <source>
        <dbReference type="ARBA" id="ARBA00023157"/>
    </source>
</evidence>
<dbReference type="Gene3D" id="3.40.30.10">
    <property type="entry name" value="Glutaredoxin"/>
    <property type="match status" value="1"/>
</dbReference>
<dbReference type="Pfam" id="PF00085">
    <property type="entry name" value="Thioredoxin"/>
    <property type="match status" value="1"/>
</dbReference>
<keyword evidence="5" id="KW-0802">TPR repeat</keyword>
<dbReference type="InterPro" id="IPR013766">
    <property type="entry name" value="Thioredoxin_domain"/>
</dbReference>
<keyword evidence="4" id="KW-0676">Redox-active center</keyword>
<dbReference type="PROSITE" id="PS00194">
    <property type="entry name" value="THIOREDOXIN_1"/>
    <property type="match status" value="1"/>
</dbReference>
<name>F6ET99_SPHCR</name>
<dbReference type="KEGG" id="sch:Sphch_2839"/>
<evidence type="ECO:0000256" key="1">
    <source>
        <dbReference type="ARBA" id="ARBA00022448"/>
    </source>
</evidence>
<dbReference type="STRING" id="690566.Sphch_2839"/>
<dbReference type="InterPro" id="IPR011990">
    <property type="entry name" value="TPR-like_helical_dom_sf"/>
</dbReference>
<evidence type="ECO:0000259" key="7">
    <source>
        <dbReference type="PROSITE" id="PS51352"/>
    </source>
</evidence>
<dbReference type="PROSITE" id="PS50005">
    <property type="entry name" value="TPR"/>
    <property type="match status" value="1"/>
</dbReference>
<dbReference type="SUPFAM" id="SSF48452">
    <property type="entry name" value="TPR-like"/>
    <property type="match status" value="1"/>
</dbReference>
<dbReference type="GO" id="GO:0015035">
    <property type="term" value="F:protein-disulfide reductase activity"/>
    <property type="evidence" value="ECO:0007669"/>
    <property type="project" value="TreeGrafter"/>
</dbReference>
<protein>
    <submittedName>
        <fullName evidence="8">Thioredoxin domain-containing protein</fullName>
    </submittedName>
</protein>
<evidence type="ECO:0000256" key="6">
    <source>
        <dbReference type="SAM" id="MobiDB-lite"/>
    </source>
</evidence>
<dbReference type="Pfam" id="PF14561">
    <property type="entry name" value="TPR_20"/>
    <property type="match status" value="1"/>
</dbReference>
<dbReference type="AlphaFoldDB" id="F6ET99"/>
<keyword evidence="3" id="KW-1015">Disulfide bond</keyword>
<keyword evidence="2" id="KW-0249">Electron transport</keyword>
<organism evidence="8 9">
    <name type="scientific">Sphingobium chlorophenolicum L-1</name>
    <dbReference type="NCBI Taxonomy" id="690566"/>
    <lineage>
        <taxon>Bacteria</taxon>
        <taxon>Pseudomonadati</taxon>
        <taxon>Pseudomonadota</taxon>
        <taxon>Alphaproteobacteria</taxon>
        <taxon>Sphingomonadales</taxon>
        <taxon>Sphingomonadaceae</taxon>
        <taxon>Sphingobium</taxon>
    </lineage>
</organism>
<dbReference type="GO" id="GO:0045454">
    <property type="term" value="P:cell redox homeostasis"/>
    <property type="evidence" value="ECO:0007669"/>
    <property type="project" value="TreeGrafter"/>
</dbReference>
<dbReference type="PANTHER" id="PTHR45663">
    <property type="entry name" value="GEO12009P1"/>
    <property type="match status" value="1"/>
</dbReference>
<feature type="region of interest" description="Disordered" evidence="6">
    <location>
        <begin position="1"/>
        <end position="28"/>
    </location>
</feature>
<gene>
    <name evidence="8" type="ORF">Sphch_2839</name>
</gene>
<evidence type="ECO:0000313" key="8">
    <source>
        <dbReference type="EMBL" id="AEG50473.1"/>
    </source>
</evidence>
<keyword evidence="1" id="KW-0813">Transport</keyword>
<proteinExistence type="predicted"/>
<dbReference type="InterPro" id="IPR036249">
    <property type="entry name" value="Thioredoxin-like_sf"/>
</dbReference>
<dbReference type="Pfam" id="PF14559">
    <property type="entry name" value="TPR_19"/>
    <property type="match status" value="1"/>
</dbReference>
<feature type="domain" description="Thioredoxin" evidence="7">
    <location>
        <begin position="41"/>
        <end position="173"/>
    </location>
</feature>
<keyword evidence="9" id="KW-1185">Reference proteome</keyword>
<evidence type="ECO:0000256" key="4">
    <source>
        <dbReference type="ARBA" id="ARBA00023284"/>
    </source>
</evidence>
<dbReference type="InterPro" id="IPR017937">
    <property type="entry name" value="Thioredoxin_CS"/>
</dbReference>
<dbReference type="SUPFAM" id="SSF52833">
    <property type="entry name" value="Thioredoxin-like"/>
    <property type="match status" value="1"/>
</dbReference>
<dbReference type="PROSITE" id="PS51352">
    <property type="entry name" value="THIOREDOXIN_2"/>
    <property type="match status" value="1"/>
</dbReference>
<dbReference type="Gene3D" id="1.25.40.10">
    <property type="entry name" value="Tetratricopeptide repeat domain"/>
    <property type="match status" value="2"/>
</dbReference>
<evidence type="ECO:0000256" key="5">
    <source>
        <dbReference type="PROSITE-ProRule" id="PRU00339"/>
    </source>
</evidence>
<sequence length="360" mass="38786">MGRAQRASTCPTNSGDEGSGEGKIQPHPPLFLWGDAPHKALYEGGLAPAFLQQEISEVATLGLSEADKASVEAFRRDVVEPSRTSLVIVDFWAEWCGPCKQLAPVIEKVCADYASKGVKLVKVNVDEDKFIAAQFRVQSIPTVYAMFQGQPVADLSQARTEGQFKQYLDQLLGQLPIESEEKAQLEEIAPLIAMGEELLSDGQADRALSVFRQIAQMVPDNADAASGEARALVALGQLDDAEAVLAALPADVAKDQAVERARAAIALARDAKPVADLSGIEAKVAADADDHEARFELANGLMANGDRDGAAEQLLELVRRDRAWNDGAARAQLLKLFEATGLEDPWVAAQRRKLSQILFS</sequence>
<dbReference type="InterPro" id="IPR019734">
    <property type="entry name" value="TPR_rpt"/>
</dbReference>
<feature type="compositionally biased region" description="Polar residues" evidence="6">
    <location>
        <begin position="1"/>
        <end position="16"/>
    </location>
</feature>
<reference evidence="8 9" key="1">
    <citation type="submission" date="2011-05" db="EMBL/GenBank/DDBJ databases">
        <title>Complete sequence of chromosome 1 of Sphingobium chlorophenolicum L-1.</title>
        <authorList>
            <consortium name="US DOE Joint Genome Institute"/>
            <person name="Lucas S."/>
            <person name="Han J."/>
            <person name="Lapidus A."/>
            <person name="Cheng J.-F."/>
            <person name="Goodwin L."/>
            <person name="Pitluck S."/>
            <person name="Peters L."/>
            <person name="Daligault H."/>
            <person name="Han C."/>
            <person name="Tapia R."/>
            <person name="Land M."/>
            <person name="Hauser L."/>
            <person name="Kyrpides N."/>
            <person name="Ivanova N."/>
            <person name="Pagani I."/>
            <person name="Turner P."/>
            <person name="Copley S."/>
            <person name="Woyke T."/>
        </authorList>
    </citation>
    <scope>NUCLEOTIDE SEQUENCE [LARGE SCALE GENOMIC DNA]</scope>
    <source>
        <strain evidence="8 9">L-1</strain>
    </source>
</reference>
<dbReference type="Proteomes" id="UP000007150">
    <property type="component" value="Chromosome 1"/>
</dbReference>
<dbReference type="HOGENOM" id="CLU_046120_1_1_5"/>
<dbReference type="EMBL" id="CP002798">
    <property type="protein sequence ID" value="AEG50473.1"/>
    <property type="molecule type" value="Genomic_DNA"/>
</dbReference>
<feature type="repeat" description="TPR" evidence="5">
    <location>
        <begin position="188"/>
        <end position="221"/>
    </location>
</feature>
<evidence type="ECO:0000313" key="9">
    <source>
        <dbReference type="Proteomes" id="UP000007150"/>
    </source>
</evidence>
<dbReference type="GO" id="GO:0006950">
    <property type="term" value="P:response to stress"/>
    <property type="evidence" value="ECO:0007669"/>
    <property type="project" value="UniProtKB-ARBA"/>
</dbReference>
<dbReference type="PANTHER" id="PTHR45663:SF11">
    <property type="entry name" value="GEO12009P1"/>
    <property type="match status" value="1"/>
</dbReference>
<dbReference type="GO" id="GO:0005829">
    <property type="term" value="C:cytosol"/>
    <property type="evidence" value="ECO:0007669"/>
    <property type="project" value="TreeGrafter"/>
</dbReference>
<evidence type="ECO:0000256" key="2">
    <source>
        <dbReference type="ARBA" id="ARBA00022982"/>
    </source>
</evidence>
<accession>F6ET99</accession>
<dbReference type="CDD" id="cd02947">
    <property type="entry name" value="TRX_family"/>
    <property type="match status" value="1"/>
</dbReference>